<dbReference type="InterPro" id="IPR036249">
    <property type="entry name" value="Thioredoxin-like_sf"/>
</dbReference>
<protein>
    <submittedName>
        <fullName evidence="2">Redoxin domain-containing protein</fullName>
    </submittedName>
</protein>
<dbReference type="SUPFAM" id="SSF52833">
    <property type="entry name" value="Thioredoxin-like"/>
    <property type="match status" value="1"/>
</dbReference>
<dbReference type="InterPro" id="IPR013766">
    <property type="entry name" value="Thioredoxin_domain"/>
</dbReference>
<dbReference type="Proteomes" id="UP000712673">
    <property type="component" value="Unassembled WGS sequence"/>
</dbReference>
<dbReference type="PANTHER" id="PTHR42852:SF13">
    <property type="entry name" value="PROTEIN DIPZ"/>
    <property type="match status" value="1"/>
</dbReference>
<dbReference type="Pfam" id="PF00578">
    <property type="entry name" value="AhpC-TSA"/>
    <property type="match status" value="1"/>
</dbReference>
<gene>
    <name evidence="2" type="ORF">FJZ47_07750</name>
</gene>
<evidence type="ECO:0000313" key="2">
    <source>
        <dbReference type="EMBL" id="MBM3223676.1"/>
    </source>
</evidence>
<reference evidence="2" key="1">
    <citation type="submission" date="2019-03" db="EMBL/GenBank/DDBJ databases">
        <title>Lake Tanganyika Metagenome-Assembled Genomes (MAGs).</title>
        <authorList>
            <person name="Tran P."/>
        </authorList>
    </citation>
    <scope>NUCLEOTIDE SEQUENCE</scope>
    <source>
        <strain evidence="2">K_DeepCast_65m_m2_066</strain>
    </source>
</reference>
<dbReference type="PROSITE" id="PS51352">
    <property type="entry name" value="THIOREDOXIN_2"/>
    <property type="match status" value="1"/>
</dbReference>
<dbReference type="GO" id="GO:0016491">
    <property type="term" value="F:oxidoreductase activity"/>
    <property type="evidence" value="ECO:0007669"/>
    <property type="project" value="InterPro"/>
</dbReference>
<dbReference type="CDD" id="cd02966">
    <property type="entry name" value="TlpA_like_family"/>
    <property type="match status" value="1"/>
</dbReference>
<dbReference type="Gene3D" id="3.40.30.10">
    <property type="entry name" value="Glutaredoxin"/>
    <property type="match status" value="1"/>
</dbReference>
<comment type="caution">
    <text evidence="2">The sequence shown here is derived from an EMBL/GenBank/DDBJ whole genome shotgun (WGS) entry which is preliminary data.</text>
</comment>
<dbReference type="PANTHER" id="PTHR42852">
    <property type="entry name" value="THIOL:DISULFIDE INTERCHANGE PROTEIN DSBE"/>
    <property type="match status" value="1"/>
</dbReference>
<evidence type="ECO:0000313" key="3">
    <source>
        <dbReference type="Proteomes" id="UP000712673"/>
    </source>
</evidence>
<dbReference type="EMBL" id="VGLS01000180">
    <property type="protein sequence ID" value="MBM3223676.1"/>
    <property type="molecule type" value="Genomic_DNA"/>
</dbReference>
<organism evidence="2 3">
    <name type="scientific">Tectimicrobiota bacterium</name>
    <dbReference type="NCBI Taxonomy" id="2528274"/>
    <lineage>
        <taxon>Bacteria</taxon>
        <taxon>Pseudomonadati</taxon>
        <taxon>Nitrospinota/Tectimicrobiota group</taxon>
        <taxon>Candidatus Tectimicrobiota</taxon>
    </lineage>
</organism>
<dbReference type="InterPro" id="IPR050553">
    <property type="entry name" value="Thioredoxin_ResA/DsbE_sf"/>
</dbReference>
<evidence type="ECO:0000259" key="1">
    <source>
        <dbReference type="PROSITE" id="PS51352"/>
    </source>
</evidence>
<name>A0A937W1W1_UNCTE</name>
<dbReference type="AlphaFoldDB" id="A0A937W1W1"/>
<feature type="domain" description="Thioredoxin" evidence="1">
    <location>
        <begin position="40"/>
        <end position="181"/>
    </location>
</feature>
<dbReference type="GO" id="GO:0016209">
    <property type="term" value="F:antioxidant activity"/>
    <property type="evidence" value="ECO:0007669"/>
    <property type="project" value="InterPro"/>
</dbReference>
<accession>A0A937W1W1</accession>
<sequence length="189" mass="21141">MHRVVRRQKTRMIVGVLLIVAYLVVSRLVAGPDLVLPAPTERMMFKADFTLPDVQGRLVSLSSFRGRPVVLNLWATWCYPCREEMPSMQALYRDYHIRGLVMLAIAVDEGGPAVVIPFIQTHGFTFSVLLDPQNTLGTRLQIPAIPSTYVLDKQGRIVGLEMGARDWNTPQVRRFVEQLLAEDGGGPTP</sequence>
<dbReference type="InterPro" id="IPR000866">
    <property type="entry name" value="AhpC/TSA"/>
</dbReference>
<proteinExistence type="predicted"/>